<dbReference type="GO" id="GO:0034399">
    <property type="term" value="C:nuclear periphery"/>
    <property type="evidence" value="ECO:0007669"/>
    <property type="project" value="TreeGrafter"/>
</dbReference>
<protein>
    <recommendedName>
        <fullName evidence="1">Anaphase-promoting complex subunit 4</fullName>
    </recommendedName>
</protein>
<keyword evidence="4" id="KW-0833">Ubl conjugation pathway</keyword>
<evidence type="ECO:0000256" key="2">
    <source>
        <dbReference type="ARBA" id="ARBA00022618"/>
    </source>
</evidence>
<dbReference type="Gene3D" id="2.130.10.10">
    <property type="entry name" value="YVTN repeat-like/Quinoprotein amine dehydrogenase"/>
    <property type="match status" value="1"/>
</dbReference>
<dbReference type="PANTHER" id="PTHR13260:SF0">
    <property type="entry name" value="ANAPHASE-PROMOTING COMPLEX SUBUNIT 4"/>
    <property type="match status" value="1"/>
</dbReference>
<dbReference type="GO" id="GO:0070979">
    <property type="term" value="P:protein K11-linked ubiquitination"/>
    <property type="evidence" value="ECO:0007669"/>
    <property type="project" value="TreeGrafter"/>
</dbReference>
<dbReference type="Pfam" id="PF12896">
    <property type="entry name" value="ANAPC4"/>
    <property type="match status" value="1"/>
</dbReference>
<name>A0AAN9TQI3_9HEMI</name>
<proteinExistence type="predicted"/>
<evidence type="ECO:0000256" key="1">
    <source>
        <dbReference type="ARBA" id="ARBA00016067"/>
    </source>
</evidence>
<keyword evidence="3" id="KW-0498">Mitosis</keyword>
<gene>
    <name evidence="9" type="ORF">V9T40_003344</name>
</gene>
<organism evidence="9 10">
    <name type="scientific">Parthenolecanium corni</name>
    <dbReference type="NCBI Taxonomy" id="536013"/>
    <lineage>
        <taxon>Eukaryota</taxon>
        <taxon>Metazoa</taxon>
        <taxon>Ecdysozoa</taxon>
        <taxon>Arthropoda</taxon>
        <taxon>Hexapoda</taxon>
        <taxon>Insecta</taxon>
        <taxon>Pterygota</taxon>
        <taxon>Neoptera</taxon>
        <taxon>Paraneoptera</taxon>
        <taxon>Hemiptera</taxon>
        <taxon>Sternorrhyncha</taxon>
        <taxon>Coccoidea</taxon>
        <taxon>Coccidae</taxon>
        <taxon>Parthenolecanium</taxon>
    </lineage>
</organism>
<keyword evidence="5" id="KW-0131">Cell cycle</keyword>
<dbReference type="SUPFAM" id="SSF50978">
    <property type="entry name" value="WD40 repeat-like"/>
    <property type="match status" value="1"/>
</dbReference>
<dbReference type="AlphaFoldDB" id="A0AAN9TQI3"/>
<dbReference type="EMBL" id="JBBCAQ010000006">
    <property type="protein sequence ID" value="KAK7603345.1"/>
    <property type="molecule type" value="Genomic_DNA"/>
</dbReference>
<evidence type="ECO:0000313" key="9">
    <source>
        <dbReference type="EMBL" id="KAK7603345.1"/>
    </source>
</evidence>
<evidence type="ECO:0000259" key="7">
    <source>
        <dbReference type="Pfam" id="PF12894"/>
    </source>
</evidence>
<reference evidence="9 10" key="1">
    <citation type="submission" date="2024-03" db="EMBL/GenBank/DDBJ databases">
        <title>Adaptation during the transition from Ophiocordyceps entomopathogen to insect associate is accompanied by gene loss and intensified selection.</title>
        <authorList>
            <person name="Ward C.M."/>
            <person name="Onetto C.A."/>
            <person name="Borneman A.R."/>
        </authorList>
    </citation>
    <scope>NUCLEOTIDE SEQUENCE [LARGE SCALE GENOMIC DNA]</scope>
    <source>
        <strain evidence="9">AWRI1</strain>
        <tissue evidence="9">Single Adult Female</tissue>
    </source>
</reference>
<evidence type="ECO:0000256" key="4">
    <source>
        <dbReference type="ARBA" id="ARBA00022786"/>
    </source>
</evidence>
<keyword evidence="2" id="KW-0132">Cell division</keyword>
<evidence type="ECO:0000256" key="3">
    <source>
        <dbReference type="ARBA" id="ARBA00022776"/>
    </source>
</evidence>
<sequence>MSSSKGVMRQVEEKYAMNEIDLIVWSNKIDLLALSNAKGEIALHRLNWQRVWLLPPPVEEARVTALSWRPDGRVLVAAYNNKEVHVVDIEKKIVVHKINTNHSVCFLHWTQESLDNHNRYKEFLRLMKDAESNFQFHSGAASKDSTDVPVENFRNIKIYSHLNFLLIGLSGCEIQVHVFGLFCCGVIDLKAHLPIDSECAILSADITENLRSLVAVLNVKCSDASSLQCLVIDASKLCKKAQDLYNISYKRGTILNTLSSIQRSMVNIIEAHEHIVIQEMQMQIFGYFKDKEPGTLSAQFMELLLYGSHSDELATFLRSELPEKRLKKIGSSIEVSHSNILKQIIYHLRPGIEKLLFELSTMLGLSRLSQVFSDSKISIQEDLVYKCMVTAGACSMKANKVLHILEDSLIKYKAFFRWLTAAAAIVTNERMGNSPFDLNSKEMNFIFEYLVEIDSDTPISEKDELGQYLADKDITLKGDENSKNQWRKFLVENPCLEDFELIMPRFFDNKSLVQVHKLLTESAELIFQNFTDYIQQNFPVSYRYNLCSLEANAIKKLSIIEEPKTQKMLIAFIMPQEEENFLQIVELPHTGEHTDPPKIASIYFNDKEIGKFDLIDLQFYSNEIISLLLEKSDCMHSFYVQLPVENVQNYFNQPPQNIFTVIDKECLKMIENMKSLKFAVSGPRKVSVIVAEDGHRVRIFEMEADDEEDTAMSSNNVSAEEPSGTAKLGTNEFSEEDFNGSNFSDRVDVSGNAADDSDDRINSENGIIDFGDVDVNSLSVLSDFTDIEDLIEKDLSSLDIELERNIAGLAITSCPQSSIMSNINLSFPCEKKDLTSNSSVSMDES</sequence>
<accession>A0AAN9TQI3</accession>
<evidence type="ECO:0000259" key="8">
    <source>
        <dbReference type="Pfam" id="PF12896"/>
    </source>
</evidence>
<feature type="domain" description="Anaphase-promoting complex subunit 4 long" evidence="8">
    <location>
        <begin position="229"/>
        <end position="422"/>
    </location>
</feature>
<dbReference type="GO" id="GO:0051301">
    <property type="term" value="P:cell division"/>
    <property type="evidence" value="ECO:0007669"/>
    <property type="project" value="UniProtKB-KW"/>
</dbReference>
<dbReference type="GO" id="GO:0031145">
    <property type="term" value="P:anaphase-promoting complex-dependent catabolic process"/>
    <property type="evidence" value="ECO:0007669"/>
    <property type="project" value="InterPro"/>
</dbReference>
<dbReference type="InterPro" id="IPR024790">
    <property type="entry name" value="APC4_long_dom"/>
</dbReference>
<dbReference type="GO" id="GO:0005680">
    <property type="term" value="C:anaphase-promoting complex"/>
    <property type="evidence" value="ECO:0007669"/>
    <property type="project" value="InterPro"/>
</dbReference>
<evidence type="ECO:0000256" key="5">
    <source>
        <dbReference type="ARBA" id="ARBA00023306"/>
    </source>
</evidence>
<comment type="caution">
    <text evidence="9">The sequence shown here is derived from an EMBL/GenBank/DDBJ whole genome shotgun (WGS) entry which is preliminary data.</text>
</comment>
<dbReference type="InterPro" id="IPR024977">
    <property type="entry name" value="Apc4-like_WD40_dom"/>
</dbReference>
<evidence type="ECO:0000313" key="10">
    <source>
        <dbReference type="Proteomes" id="UP001367676"/>
    </source>
</evidence>
<dbReference type="InterPro" id="IPR024789">
    <property type="entry name" value="APC4"/>
</dbReference>
<feature type="domain" description="Anaphase-promoting complex subunit 4-like WD40" evidence="7">
    <location>
        <begin position="24"/>
        <end position="111"/>
    </location>
</feature>
<dbReference type="Pfam" id="PF12894">
    <property type="entry name" value="ANAPC4_WD40"/>
    <property type="match status" value="1"/>
</dbReference>
<dbReference type="PANTHER" id="PTHR13260">
    <property type="entry name" value="ANAPHASE PROMOTING COMPLEX SUBUNIT 4 APC4"/>
    <property type="match status" value="1"/>
</dbReference>
<keyword evidence="10" id="KW-1185">Reference proteome</keyword>
<dbReference type="InterPro" id="IPR015943">
    <property type="entry name" value="WD40/YVTN_repeat-like_dom_sf"/>
</dbReference>
<dbReference type="Proteomes" id="UP001367676">
    <property type="component" value="Unassembled WGS sequence"/>
</dbReference>
<evidence type="ECO:0000256" key="6">
    <source>
        <dbReference type="SAM" id="MobiDB-lite"/>
    </source>
</evidence>
<dbReference type="InterPro" id="IPR036322">
    <property type="entry name" value="WD40_repeat_dom_sf"/>
</dbReference>
<feature type="region of interest" description="Disordered" evidence="6">
    <location>
        <begin position="707"/>
        <end position="747"/>
    </location>
</feature>